<dbReference type="InterPro" id="IPR029499">
    <property type="entry name" value="PduO-typ"/>
</dbReference>
<dbReference type="GO" id="GO:0009236">
    <property type="term" value="P:cobalamin biosynthetic process"/>
    <property type="evidence" value="ECO:0007669"/>
    <property type="project" value="UniProtKB-UniRule"/>
</dbReference>
<dbReference type="EMBL" id="AZFF01000005">
    <property type="protein sequence ID" value="KRL56120.1"/>
    <property type="molecule type" value="Genomic_DNA"/>
</dbReference>
<gene>
    <name evidence="16" type="ORF">FD35_GL002160</name>
</gene>
<evidence type="ECO:0000256" key="3">
    <source>
        <dbReference type="ARBA" id="ARBA00012454"/>
    </source>
</evidence>
<evidence type="ECO:0000256" key="2">
    <source>
        <dbReference type="ARBA" id="ARBA00007487"/>
    </source>
</evidence>
<keyword evidence="8 14" id="KW-0067">ATP-binding</keyword>
<dbReference type="UniPathway" id="UPA00148">
    <property type="reaction ID" value="UER00233"/>
</dbReference>
<name>A0A0R1RSK3_9LACO</name>
<dbReference type="Pfam" id="PF01923">
    <property type="entry name" value="Cob_adeno_trans"/>
    <property type="match status" value="1"/>
</dbReference>
<evidence type="ECO:0000256" key="8">
    <source>
        <dbReference type="ARBA" id="ARBA00022840"/>
    </source>
</evidence>
<keyword evidence="17" id="KW-1185">Reference proteome</keyword>
<keyword evidence="5 14" id="KW-0169">Cobalamin biosynthesis</keyword>
<evidence type="ECO:0000256" key="10">
    <source>
        <dbReference type="ARBA" id="ARBA00033334"/>
    </source>
</evidence>
<evidence type="ECO:0000256" key="11">
    <source>
        <dbReference type="ARBA" id="ARBA00033354"/>
    </source>
</evidence>
<dbReference type="GO" id="GO:0008817">
    <property type="term" value="F:corrinoid adenosyltransferase activity"/>
    <property type="evidence" value="ECO:0007669"/>
    <property type="project" value="UniProtKB-UniRule"/>
</dbReference>
<comment type="caution">
    <text evidence="16">The sequence shown here is derived from an EMBL/GenBank/DDBJ whole genome shotgun (WGS) entry which is preliminary data.</text>
</comment>
<proteinExistence type="inferred from homology"/>
<evidence type="ECO:0000313" key="17">
    <source>
        <dbReference type="Proteomes" id="UP000051999"/>
    </source>
</evidence>
<evidence type="ECO:0000256" key="13">
    <source>
        <dbReference type="ARBA" id="ARBA00048692"/>
    </source>
</evidence>
<dbReference type="SUPFAM" id="SSF89028">
    <property type="entry name" value="Cobalamin adenosyltransferase-like"/>
    <property type="match status" value="1"/>
</dbReference>
<dbReference type="PANTHER" id="PTHR12213">
    <property type="entry name" value="CORRINOID ADENOSYLTRANSFERASE"/>
    <property type="match status" value="1"/>
</dbReference>
<protein>
    <recommendedName>
        <fullName evidence="4 14">Corrinoid adenosyltransferase</fullName>
        <ecNumber evidence="3 14">2.5.1.17</ecNumber>
    </recommendedName>
    <alternativeName>
        <fullName evidence="9 14">Cob(II)alamin adenosyltransferase</fullName>
    </alternativeName>
    <alternativeName>
        <fullName evidence="11 14">Cob(II)yrinic acid a,c-diamide adenosyltransferase</fullName>
    </alternativeName>
    <alternativeName>
        <fullName evidence="10 14">Cobinamide/cobalamin adenosyltransferase</fullName>
    </alternativeName>
</protein>
<comment type="pathway">
    <text evidence="1 14">Cofactor biosynthesis; adenosylcobalamin biosynthesis; adenosylcobalamin from cob(II)yrinate a,c-diamide: step 2/7.</text>
</comment>
<evidence type="ECO:0000256" key="14">
    <source>
        <dbReference type="RuleBase" id="RU366026"/>
    </source>
</evidence>
<dbReference type="InterPro" id="IPR036451">
    <property type="entry name" value="CblAdoTrfase-like_sf"/>
</dbReference>
<comment type="catalytic activity">
    <reaction evidence="12 14">
        <text>2 cob(II)yrinate a,c diamide + reduced [electron-transfer flavoprotein] + 2 ATP = 2 adenosylcob(III)yrinate a,c-diamide + 2 triphosphate + oxidized [electron-transfer flavoprotein] + 3 H(+)</text>
        <dbReference type="Rhea" id="RHEA:11528"/>
        <dbReference type="Rhea" id="RHEA-COMP:10685"/>
        <dbReference type="Rhea" id="RHEA-COMP:10686"/>
        <dbReference type="ChEBI" id="CHEBI:15378"/>
        <dbReference type="ChEBI" id="CHEBI:18036"/>
        <dbReference type="ChEBI" id="CHEBI:30616"/>
        <dbReference type="ChEBI" id="CHEBI:57692"/>
        <dbReference type="ChEBI" id="CHEBI:58307"/>
        <dbReference type="ChEBI" id="CHEBI:58503"/>
        <dbReference type="ChEBI" id="CHEBI:58537"/>
        <dbReference type="EC" id="2.5.1.17"/>
    </reaction>
</comment>
<evidence type="ECO:0000256" key="4">
    <source>
        <dbReference type="ARBA" id="ARBA00020963"/>
    </source>
</evidence>
<dbReference type="OrthoDB" id="9778896at2"/>
<keyword evidence="7 14" id="KW-0547">Nucleotide-binding</keyword>
<reference evidence="16 17" key="1">
    <citation type="journal article" date="2015" name="Genome Announc.">
        <title>Expanding the biotechnology potential of lactobacilli through comparative genomics of 213 strains and associated genera.</title>
        <authorList>
            <person name="Sun Z."/>
            <person name="Harris H.M."/>
            <person name="McCann A."/>
            <person name="Guo C."/>
            <person name="Argimon S."/>
            <person name="Zhang W."/>
            <person name="Yang X."/>
            <person name="Jeffery I.B."/>
            <person name="Cooney J.C."/>
            <person name="Kagawa T.F."/>
            <person name="Liu W."/>
            <person name="Song Y."/>
            <person name="Salvetti E."/>
            <person name="Wrobel A."/>
            <person name="Rasinkangas P."/>
            <person name="Parkhill J."/>
            <person name="Rea M.C."/>
            <person name="O'Sullivan O."/>
            <person name="Ritari J."/>
            <person name="Douillard F.P."/>
            <person name="Paul Ross R."/>
            <person name="Yang R."/>
            <person name="Briner A.E."/>
            <person name="Felis G.E."/>
            <person name="de Vos W.M."/>
            <person name="Barrangou R."/>
            <person name="Klaenhammer T.R."/>
            <person name="Caufield P.W."/>
            <person name="Cui Y."/>
            <person name="Zhang H."/>
            <person name="O'Toole P.W."/>
        </authorList>
    </citation>
    <scope>NUCLEOTIDE SEQUENCE [LARGE SCALE GENOMIC DNA]</scope>
    <source>
        <strain evidence="16 17">DSM 15814</strain>
    </source>
</reference>
<evidence type="ECO:0000256" key="7">
    <source>
        <dbReference type="ARBA" id="ARBA00022741"/>
    </source>
</evidence>
<organism evidence="16 17">
    <name type="scientific">Furfurilactobacillus rossiae DSM 15814</name>
    <dbReference type="NCBI Taxonomy" id="1114972"/>
    <lineage>
        <taxon>Bacteria</taxon>
        <taxon>Bacillati</taxon>
        <taxon>Bacillota</taxon>
        <taxon>Bacilli</taxon>
        <taxon>Lactobacillales</taxon>
        <taxon>Lactobacillaceae</taxon>
        <taxon>Furfurilactobacillus</taxon>
    </lineage>
</organism>
<feature type="domain" description="Cobalamin adenosyltransferase-like" evidence="15">
    <location>
        <begin position="10"/>
        <end position="160"/>
    </location>
</feature>
<evidence type="ECO:0000256" key="1">
    <source>
        <dbReference type="ARBA" id="ARBA00005121"/>
    </source>
</evidence>
<dbReference type="PANTHER" id="PTHR12213:SF0">
    <property type="entry name" value="CORRINOID ADENOSYLTRANSFERASE MMAB"/>
    <property type="match status" value="1"/>
</dbReference>
<sequence length="180" mass="20621">MSGNNEENQDRVFKDYNPEQVEAYGALDELNAWLGLCRVRAVNNGLRPFDAEFKTIQRLLFCIGTDLSVDDDDPNVRRVFPDGANDWLKGLTTQYSVTLPEIHQFVVPGGSIQASELQVARTMALKSFRLVRIALNDKHMEMAQFLDTLSNYFFVIARYVYVEMGVQEELFDADDPNWPF</sequence>
<evidence type="ECO:0000256" key="6">
    <source>
        <dbReference type="ARBA" id="ARBA00022679"/>
    </source>
</evidence>
<evidence type="ECO:0000256" key="5">
    <source>
        <dbReference type="ARBA" id="ARBA00022573"/>
    </source>
</evidence>
<evidence type="ECO:0000256" key="9">
    <source>
        <dbReference type="ARBA" id="ARBA00031529"/>
    </source>
</evidence>
<evidence type="ECO:0000313" key="16">
    <source>
        <dbReference type="EMBL" id="KRL56120.1"/>
    </source>
</evidence>
<dbReference type="Proteomes" id="UP000051999">
    <property type="component" value="Unassembled WGS sequence"/>
</dbReference>
<dbReference type="PATRIC" id="fig|1114972.6.peg.2210"/>
<dbReference type="AlphaFoldDB" id="A0A0R1RSK3"/>
<keyword evidence="6 14" id="KW-0808">Transferase</keyword>
<dbReference type="InterPro" id="IPR016030">
    <property type="entry name" value="CblAdoTrfase-like"/>
</dbReference>
<dbReference type="STRING" id="1114972.FD35_GL002160"/>
<evidence type="ECO:0000256" key="12">
    <source>
        <dbReference type="ARBA" id="ARBA00048555"/>
    </source>
</evidence>
<comment type="similarity">
    <text evidence="2 14">Belongs to the Cob(I)alamin adenosyltransferase family.</text>
</comment>
<comment type="catalytic activity">
    <reaction evidence="13 14">
        <text>2 cob(II)alamin + reduced [electron-transfer flavoprotein] + 2 ATP = 2 adenosylcob(III)alamin + 2 triphosphate + oxidized [electron-transfer flavoprotein] + 3 H(+)</text>
        <dbReference type="Rhea" id="RHEA:28671"/>
        <dbReference type="Rhea" id="RHEA-COMP:10685"/>
        <dbReference type="Rhea" id="RHEA-COMP:10686"/>
        <dbReference type="ChEBI" id="CHEBI:15378"/>
        <dbReference type="ChEBI" id="CHEBI:16304"/>
        <dbReference type="ChEBI" id="CHEBI:18036"/>
        <dbReference type="ChEBI" id="CHEBI:18408"/>
        <dbReference type="ChEBI" id="CHEBI:30616"/>
        <dbReference type="ChEBI" id="CHEBI:57692"/>
        <dbReference type="ChEBI" id="CHEBI:58307"/>
        <dbReference type="EC" id="2.5.1.17"/>
    </reaction>
</comment>
<dbReference type="RefSeq" id="WP_017262933.1">
    <property type="nucleotide sequence ID" value="NZ_AUAW01000006.1"/>
</dbReference>
<dbReference type="Gene3D" id="1.20.1200.10">
    <property type="entry name" value="Cobalamin adenosyltransferase-like"/>
    <property type="match status" value="1"/>
</dbReference>
<accession>A0A0R1RSK3</accession>
<dbReference type="eggNOG" id="COG2096">
    <property type="taxonomic scope" value="Bacteria"/>
</dbReference>
<dbReference type="EC" id="2.5.1.17" evidence="3 14"/>
<evidence type="ECO:0000259" key="15">
    <source>
        <dbReference type="Pfam" id="PF01923"/>
    </source>
</evidence>
<dbReference type="GO" id="GO:0005524">
    <property type="term" value="F:ATP binding"/>
    <property type="evidence" value="ECO:0007669"/>
    <property type="project" value="UniProtKB-UniRule"/>
</dbReference>